<evidence type="ECO:0000313" key="3">
    <source>
        <dbReference type="Proteomes" id="UP000238762"/>
    </source>
</evidence>
<name>A0A2T1C0C5_9CYAN</name>
<dbReference type="Pfam" id="PF00078">
    <property type="entry name" value="RVT_1"/>
    <property type="match status" value="1"/>
</dbReference>
<dbReference type="AlphaFoldDB" id="A0A2T1C0C5"/>
<evidence type="ECO:0000259" key="1">
    <source>
        <dbReference type="PROSITE" id="PS50878"/>
    </source>
</evidence>
<reference evidence="2 3" key="1">
    <citation type="submission" date="2018-02" db="EMBL/GenBank/DDBJ databases">
        <authorList>
            <person name="Cohen D.B."/>
            <person name="Kent A.D."/>
        </authorList>
    </citation>
    <scope>NUCLEOTIDE SEQUENCE [LARGE SCALE GENOMIC DNA]</scope>
    <source>
        <strain evidence="2 3">CCAP 1448/3</strain>
    </source>
</reference>
<dbReference type="OrthoDB" id="9780724at2"/>
<dbReference type="SUPFAM" id="SSF56672">
    <property type="entry name" value="DNA/RNA polymerases"/>
    <property type="match status" value="1"/>
</dbReference>
<dbReference type="CDD" id="cd01646">
    <property type="entry name" value="RT_Bac_retron_I"/>
    <property type="match status" value="1"/>
</dbReference>
<dbReference type="Proteomes" id="UP000238762">
    <property type="component" value="Unassembled WGS sequence"/>
</dbReference>
<reference evidence="2 3" key="2">
    <citation type="submission" date="2018-03" db="EMBL/GenBank/DDBJ databases">
        <title>The ancient ancestry and fast evolution of plastids.</title>
        <authorList>
            <person name="Moore K.R."/>
            <person name="Magnabosco C."/>
            <person name="Momper L."/>
            <person name="Gold D.A."/>
            <person name="Bosak T."/>
            <person name="Fournier G.P."/>
        </authorList>
    </citation>
    <scope>NUCLEOTIDE SEQUENCE [LARGE SCALE GENOMIC DNA]</scope>
    <source>
        <strain evidence="2 3">CCAP 1448/3</strain>
    </source>
</reference>
<gene>
    <name evidence="2" type="ORF">C7B64_17530</name>
</gene>
<dbReference type="InterPro" id="IPR043502">
    <property type="entry name" value="DNA/RNA_pol_sf"/>
</dbReference>
<feature type="domain" description="Reverse transcriptase" evidence="1">
    <location>
        <begin position="1"/>
        <end position="108"/>
    </location>
</feature>
<comment type="caution">
    <text evidence="2">The sequence shown here is derived from an EMBL/GenBank/DDBJ whole genome shotgun (WGS) entry which is preliminary data.</text>
</comment>
<dbReference type="PROSITE" id="PS50878">
    <property type="entry name" value="RT_POL"/>
    <property type="match status" value="1"/>
</dbReference>
<evidence type="ECO:0000313" key="2">
    <source>
        <dbReference type="EMBL" id="PSB01573.1"/>
    </source>
</evidence>
<keyword evidence="3" id="KW-1185">Reference proteome</keyword>
<protein>
    <recommendedName>
        <fullName evidence="1">Reverse transcriptase domain-containing protein</fullName>
    </recommendedName>
</protein>
<proteinExistence type="predicted"/>
<dbReference type="RefSeq" id="WP_106289948.1">
    <property type="nucleotide sequence ID" value="NZ_PVWJ01000099.1"/>
</dbReference>
<organism evidence="2 3">
    <name type="scientific">Merismopedia glauca CCAP 1448/3</name>
    <dbReference type="NCBI Taxonomy" id="1296344"/>
    <lineage>
        <taxon>Bacteria</taxon>
        <taxon>Bacillati</taxon>
        <taxon>Cyanobacteriota</taxon>
        <taxon>Cyanophyceae</taxon>
        <taxon>Synechococcales</taxon>
        <taxon>Merismopediaceae</taxon>
        <taxon>Merismopedia</taxon>
    </lineage>
</organism>
<dbReference type="EMBL" id="PVWJ01000099">
    <property type="protein sequence ID" value="PSB01573.1"/>
    <property type="molecule type" value="Genomic_DNA"/>
</dbReference>
<accession>A0A2T1C0C5</accession>
<sequence length="290" mass="33191">MSFGQTNGIPQGSVLMDFIAEMVLGYADLELSKILTKSNVKDYKILRYRDDYRIFTNDPCQGEVILKYLTQVLIELGLRLNPNKTLSSNNVIQHSIKPDKLYWILNGKKSMNLQDHLLIIHDLSCKFPNSGSLTKALTSFYEKIKDRKKIKHNVQALISIIVEIALKNPRIYPISSAILSKLLSLIESTEKQTQIVNSIINKFDKIPNVGYMEIWLQRAIIKMNIKSNFTEKLCSKVNDSTISIWNSEWLSNSLLEIVEKEDIVNSQTIEDMDPVIDIGEVDLFDSKTNY</sequence>
<dbReference type="InterPro" id="IPR000477">
    <property type="entry name" value="RT_dom"/>
</dbReference>